<sequence length="97" mass="10833">MEKGILLPDSRLTDPAVIAKYRGYGIDVNEDGKADPMDLEDAIYSAANYLAANDAAEGKIRDAVFAYNHADWYVEEVPGFLIVYYRGQVSIRNDKTQ</sequence>
<dbReference type="Pfam" id="PF13406">
    <property type="entry name" value="SLT_2"/>
    <property type="match status" value="1"/>
</dbReference>
<accession>A0ABV8AVW6</accession>
<reference evidence="3" key="1">
    <citation type="journal article" date="2019" name="Int. J. Syst. Evol. Microbiol.">
        <title>The Global Catalogue of Microorganisms (GCM) 10K type strain sequencing project: providing services to taxonomists for standard genome sequencing and annotation.</title>
        <authorList>
            <consortium name="The Broad Institute Genomics Platform"/>
            <consortium name="The Broad Institute Genome Sequencing Center for Infectious Disease"/>
            <person name="Wu L."/>
            <person name="Ma J."/>
        </authorList>
    </citation>
    <scope>NUCLEOTIDE SEQUENCE [LARGE SCALE GENOMIC DNA]</scope>
    <source>
        <strain evidence="3">CCUG 61889</strain>
    </source>
</reference>
<comment type="caution">
    <text evidence="2">The sequence shown here is derived from an EMBL/GenBank/DDBJ whole genome shotgun (WGS) entry which is preliminary data.</text>
</comment>
<dbReference type="RefSeq" id="WP_377911298.1">
    <property type="nucleotide sequence ID" value="NZ_JBHRZT010000007.1"/>
</dbReference>
<evidence type="ECO:0000313" key="2">
    <source>
        <dbReference type="EMBL" id="MFC3882118.1"/>
    </source>
</evidence>
<dbReference type="Gene3D" id="1.10.530.10">
    <property type="match status" value="1"/>
</dbReference>
<dbReference type="GO" id="GO:0016757">
    <property type="term" value="F:glycosyltransferase activity"/>
    <property type="evidence" value="ECO:0007669"/>
    <property type="project" value="UniProtKB-KW"/>
</dbReference>
<dbReference type="EMBL" id="JBHRZT010000007">
    <property type="protein sequence ID" value="MFC3882118.1"/>
    <property type="molecule type" value="Genomic_DNA"/>
</dbReference>
<dbReference type="EC" id="2.4.-.-" evidence="2"/>
<organism evidence="2 3">
    <name type="scientific">Bacillus songklensis</name>
    <dbReference type="NCBI Taxonomy" id="1069116"/>
    <lineage>
        <taxon>Bacteria</taxon>
        <taxon>Bacillati</taxon>
        <taxon>Bacillota</taxon>
        <taxon>Bacilli</taxon>
        <taxon>Bacillales</taxon>
        <taxon>Bacillaceae</taxon>
        <taxon>Bacillus</taxon>
    </lineage>
</organism>
<evidence type="ECO:0000259" key="1">
    <source>
        <dbReference type="Pfam" id="PF13406"/>
    </source>
</evidence>
<evidence type="ECO:0000313" key="3">
    <source>
        <dbReference type="Proteomes" id="UP001595752"/>
    </source>
</evidence>
<dbReference type="Proteomes" id="UP001595752">
    <property type="component" value="Unassembled WGS sequence"/>
</dbReference>
<protein>
    <submittedName>
        <fullName evidence="2">Lytic murein transglycosylase</fullName>
        <ecNumber evidence="2">2.4.-.-</ecNumber>
    </submittedName>
</protein>
<dbReference type="InterPro" id="IPR031304">
    <property type="entry name" value="SLT_2"/>
</dbReference>
<dbReference type="Gene3D" id="1.10.8.350">
    <property type="entry name" value="Bacterial muramidase"/>
    <property type="match status" value="1"/>
</dbReference>
<keyword evidence="2" id="KW-0328">Glycosyltransferase</keyword>
<proteinExistence type="predicted"/>
<dbReference type="SUPFAM" id="SSF53955">
    <property type="entry name" value="Lysozyme-like"/>
    <property type="match status" value="1"/>
</dbReference>
<dbReference type="InterPro" id="IPR023346">
    <property type="entry name" value="Lysozyme-like_dom_sf"/>
</dbReference>
<keyword evidence="3" id="KW-1185">Reference proteome</keyword>
<feature type="domain" description="Transglycosylase SLT" evidence="1">
    <location>
        <begin position="20"/>
        <end position="58"/>
    </location>
</feature>
<name>A0ABV8AVW6_9BACI</name>
<keyword evidence="2" id="KW-0808">Transferase</keyword>
<gene>
    <name evidence="2" type="ORF">ACFOU2_00710</name>
</gene>